<organism evidence="3 4">
    <name type="scientific">Magallana gigas</name>
    <name type="common">Pacific oyster</name>
    <name type="synonym">Crassostrea gigas</name>
    <dbReference type="NCBI Taxonomy" id="29159"/>
    <lineage>
        <taxon>Eukaryota</taxon>
        <taxon>Metazoa</taxon>
        <taxon>Spiralia</taxon>
        <taxon>Lophotrochozoa</taxon>
        <taxon>Mollusca</taxon>
        <taxon>Bivalvia</taxon>
        <taxon>Autobranchia</taxon>
        <taxon>Pteriomorphia</taxon>
        <taxon>Ostreida</taxon>
        <taxon>Ostreoidea</taxon>
        <taxon>Ostreidae</taxon>
        <taxon>Magallana</taxon>
    </lineage>
</organism>
<evidence type="ECO:0000259" key="2">
    <source>
        <dbReference type="Pfam" id="PF23069"/>
    </source>
</evidence>
<accession>A0A8W8LE09</accession>
<protein>
    <recommendedName>
        <fullName evidence="2">DUF7042 domain-containing protein</fullName>
    </recommendedName>
</protein>
<dbReference type="InterPro" id="IPR055470">
    <property type="entry name" value="DUF7042"/>
</dbReference>
<feature type="signal peptide" evidence="1">
    <location>
        <begin position="1"/>
        <end position="18"/>
    </location>
</feature>
<reference evidence="3" key="1">
    <citation type="submission" date="2022-08" db="UniProtKB">
        <authorList>
            <consortium name="EnsemblMetazoa"/>
        </authorList>
    </citation>
    <scope>IDENTIFICATION</scope>
    <source>
        <strain evidence="3">05x7-T-G4-1.051#20</strain>
    </source>
</reference>
<dbReference type="Proteomes" id="UP000005408">
    <property type="component" value="Unassembled WGS sequence"/>
</dbReference>
<dbReference type="AlphaFoldDB" id="A0A8W8LE09"/>
<name>A0A8W8LE09_MAGGI</name>
<dbReference type="PROSITE" id="PS51257">
    <property type="entry name" value="PROKAR_LIPOPROTEIN"/>
    <property type="match status" value="1"/>
</dbReference>
<sequence>MFKFLIILVYLVVPTTCACTLPVSWDGQWWDSGSWDLTFSHSTQTLTGWRFQVYSSVITDWTCVNQNSSNYLLFRANQYLSVFGADYVAYRCVRYVQLTENSYYYYILADENWGSNYARYHPRALVVVSDSLSDSCQPTNGPSAEEYNVLIKKGYESSVKQWCPIPLLGTFSYTHYNEGVTRCGAGSVVSACPDWTELRFKYSQCPTTQVFSASGIVQCVTSIEYNSTIYTTVFNPDTVTDTTNYDKFTCLAISKVGKMLYISDAKGSCVKGQTATVKTNTGSGTLVLSTYS</sequence>
<dbReference type="Pfam" id="PF23069">
    <property type="entry name" value="DUF7042"/>
    <property type="match status" value="1"/>
</dbReference>
<feature type="domain" description="DUF7042" evidence="2">
    <location>
        <begin position="160"/>
        <end position="279"/>
    </location>
</feature>
<keyword evidence="4" id="KW-1185">Reference proteome</keyword>
<proteinExistence type="predicted"/>
<evidence type="ECO:0000313" key="3">
    <source>
        <dbReference type="EnsemblMetazoa" id="G27121.1:cds"/>
    </source>
</evidence>
<feature type="chain" id="PRO_5036464671" description="DUF7042 domain-containing protein" evidence="1">
    <location>
        <begin position="19"/>
        <end position="292"/>
    </location>
</feature>
<evidence type="ECO:0000256" key="1">
    <source>
        <dbReference type="SAM" id="SignalP"/>
    </source>
</evidence>
<keyword evidence="1" id="KW-0732">Signal</keyword>
<evidence type="ECO:0000313" key="4">
    <source>
        <dbReference type="Proteomes" id="UP000005408"/>
    </source>
</evidence>
<dbReference type="EnsemblMetazoa" id="G27121.1">
    <property type="protein sequence ID" value="G27121.1:cds"/>
    <property type="gene ID" value="G27121"/>
</dbReference>